<organism evidence="1 2">
    <name type="scientific">Poritiphilus flavus</name>
    <dbReference type="NCBI Taxonomy" id="2697053"/>
    <lineage>
        <taxon>Bacteria</taxon>
        <taxon>Pseudomonadati</taxon>
        <taxon>Bacteroidota</taxon>
        <taxon>Flavobacteriia</taxon>
        <taxon>Flavobacteriales</taxon>
        <taxon>Flavobacteriaceae</taxon>
        <taxon>Poritiphilus</taxon>
    </lineage>
</organism>
<dbReference type="Pfam" id="PF19643">
    <property type="entry name" value="DUF6146"/>
    <property type="match status" value="1"/>
</dbReference>
<gene>
    <name evidence="1" type="ORF">GTQ38_16045</name>
</gene>
<evidence type="ECO:0000313" key="1">
    <source>
        <dbReference type="EMBL" id="NAS13524.1"/>
    </source>
</evidence>
<dbReference type="AlphaFoldDB" id="A0A6L9EFL7"/>
<proteinExistence type="predicted"/>
<keyword evidence="2" id="KW-1185">Reference proteome</keyword>
<dbReference type="Proteomes" id="UP000475249">
    <property type="component" value="Unassembled WGS sequence"/>
</dbReference>
<accession>A0A6L9EFL7</accession>
<dbReference type="EMBL" id="WXYO01000007">
    <property type="protein sequence ID" value="NAS13524.1"/>
    <property type="molecule type" value="Genomic_DNA"/>
</dbReference>
<protein>
    <submittedName>
        <fullName evidence="1">Uncharacterized protein</fullName>
    </submittedName>
</protein>
<name>A0A6L9EFL7_9FLAO</name>
<comment type="caution">
    <text evidence="1">The sequence shown here is derived from an EMBL/GenBank/DDBJ whole genome shotgun (WGS) entry which is preliminary data.</text>
</comment>
<evidence type="ECO:0000313" key="2">
    <source>
        <dbReference type="Proteomes" id="UP000475249"/>
    </source>
</evidence>
<reference evidence="1 2" key="1">
    <citation type="submission" date="2020-01" db="EMBL/GenBank/DDBJ databases">
        <title>Bacteria diversity of Porities sp.</title>
        <authorList>
            <person name="Wang G."/>
        </authorList>
    </citation>
    <scope>NUCLEOTIDE SEQUENCE [LARGE SCALE GENOMIC DNA]</scope>
    <source>
        <strain evidence="1 2">R33</strain>
    </source>
</reference>
<sequence>MCLIGLCWFTACTGSKTVADSAKKEKAEDYFGESDKVEDYFSEEEKMVFQRTENDTVSISGDETEYEIIIIDPGFNVWLRSIARPEGYYSQSFLEIRNQIYVINWNNRVLQPQQFSPRLYELQINYDPTIDYGYELNYKLYNYFIYFQRKYGQRLGPFVPRI</sequence>
<dbReference type="InterPro" id="IPR046144">
    <property type="entry name" value="DUF6146"/>
</dbReference>